<name>A0ABD1X2M7_9LAMI</name>
<keyword evidence="2" id="KW-0723">Serine/threonine-protein kinase</keyword>
<dbReference type="PROSITE" id="PS50011">
    <property type="entry name" value="PROTEIN_KINASE_DOM"/>
    <property type="match status" value="1"/>
</dbReference>
<gene>
    <name evidence="11" type="ORF">Fot_00955</name>
</gene>
<dbReference type="InterPro" id="IPR032872">
    <property type="entry name" value="WAK_assoc_C"/>
</dbReference>
<evidence type="ECO:0000256" key="8">
    <source>
        <dbReference type="PROSITE-ProRule" id="PRU10141"/>
    </source>
</evidence>
<accession>A0ABD1X2M7</accession>
<comment type="caution">
    <text evidence="11">The sequence shown here is derived from an EMBL/GenBank/DDBJ whole genome shotgun (WGS) entry which is preliminary data.</text>
</comment>
<dbReference type="PANTHER" id="PTHR27009">
    <property type="entry name" value="RUST RESISTANCE KINASE LR10-RELATED"/>
    <property type="match status" value="1"/>
</dbReference>
<dbReference type="Gene3D" id="3.30.200.20">
    <property type="entry name" value="Phosphorylase Kinase, domain 1"/>
    <property type="match status" value="1"/>
</dbReference>
<dbReference type="AlphaFoldDB" id="A0ABD1X2M7"/>
<organism evidence="11 12">
    <name type="scientific">Forsythia ovata</name>
    <dbReference type="NCBI Taxonomy" id="205694"/>
    <lineage>
        <taxon>Eukaryota</taxon>
        <taxon>Viridiplantae</taxon>
        <taxon>Streptophyta</taxon>
        <taxon>Embryophyta</taxon>
        <taxon>Tracheophyta</taxon>
        <taxon>Spermatophyta</taxon>
        <taxon>Magnoliopsida</taxon>
        <taxon>eudicotyledons</taxon>
        <taxon>Gunneridae</taxon>
        <taxon>Pentapetalae</taxon>
        <taxon>asterids</taxon>
        <taxon>lamiids</taxon>
        <taxon>Lamiales</taxon>
        <taxon>Oleaceae</taxon>
        <taxon>Forsythieae</taxon>
        <taxon>Forsythia</taxon>
    </lineage>
</organism>
<keyword evidence="6 9" id="KW-0472">Membrane</keyword>
<dbReference type="PROSITE" id="PS00107">
    <property type="entry name" value="PROTEIN_KINASE_ATP"/>
    <property type="match status" value="1"/>
</dbReference>
<protein>
    <submittedName>
        <fullName evidence="11">Protein kinase superfamily protein</fullName>
    </submittedName>
</protein>
<evidence type="ECO:0000313" key="12">
    <source>
        <dbReference type="Proteomes" id="UP001604277"/>
    </source>
</evidence>
<proteinExistence type="predicted"/>
<evidence type="ECO:0000256" key="2">
    <source>
        <dbReference type="ARBA" id="ARBA00022527"/>
    </source>
</evidence>
<keyword evidence="5 9" id="KW-1133">Transmembrane helix</keyword>
<feature type="transmembrane region" description="Helical" evidence="9">
    <location>
        <begin position="169"/>
        <end position="191"/>
    </location>
</feature>
<dbReference type="GO" id="GO:0016020">
    <property type="term" value="C:membrane"/>
    <property type="evidence" value="ECO:0007669"/>
    <property type="project" value="UniProtKB-SubCell"/>
</dbReference>
<evidence type="ECO:0000256" key="5">
    <source>
        <dbReference type="ARBA" id="ARBA00022989"/>
    </source>
</evidence>
<feature type="domain" description="Protein kinase" evidence="10">
    <location>
        <begin position="229"/>
        <end position="285"/>
    </location>
</feature>
<keyword evidence="8" id="KW-0547">Nucleotide-binding</keyword>
<evidence type="ECO:0000256" key="1">
    <source>
        <dbReference type="ARBA" id="ARBA00004479"/>
    </source>
</evidence>
<keyword evidence="11" id="KW-0418">Kinase</keyword>
<keyword evidence="12" id="KW-1185">Reference proteome</keyword>
<dbReference type="InterPro" id="IPR045874">
    <property type="entry name" value="LRK10/LRL21-25-like"/>
</dbReference>
<dbReference type="GO" id="GO:0005524">
    <property type="term" value="F:ATP binding"/>
    <property type="evidence" value="ECO:0007669"/>
    <property type="project" value="UniProtKB-UniRule"/>
</dbReference>
<dbReference type="SUPFAM" id="SSF56112">
    <property type="entry name" value="Protein kinase-like (PK-like)"/>
    <property type="match status" value="1"/>
</dbReference>
<dbReference type="Pfam" id="PF14380">
    <property type="entry name" value="WAK_assoc"/>
    <property type="match status" value="1"/>
</dbReference>
<evidence type="ECO:0000259" key="10">
    <source>
        <dbReference type="PROSITE" id="PS50011"/>
    </source>
</evidence>
<evidence type="ECO:0000256" key="3">
    <source>
        <dbReference type="ARBA" id="ARBA00022692"/>
    </source>
</evidence>
<sequence length="285" mass="33118">MYDLRTYYLYDWNTPIIYTSCEVPSKSPLYVDTSFCSKNISLQKYSYFLVGDVTVADVEDSCRIDTMVWISRDFPIVDNATFSEIQDGLAYGFVLTWYRVYCKECEASKGYCHYSFNFNNNDGILGCNYFSKCSIFHPSTIRLNHWCLLDILSDLRYYWREHSWTLGKILGTILAARFFCGILFLFTLLAYKFKRRHLSMYDSIEEFLQSQNNLMPIRYTYRDLKNMTKNFKDKLGEGGYGTVFKGQLKSGPFAAIKIMGKSKASGQDFISEVVTIGRIHHVNVV</sequence>
<keyword evidence="3 9" id="KW-0812">Transmembrane</keyword>
<keyword evidence="11" id="KW-0808">Transferase</keyword>
<feature type="binding site" evidence="8">
    <location>
        <position position="257"/>
    </location>
    <ligand>
        <name>ATP</name>
        <dbReference type="ChEBI" id="CHEBI:30616"/>
    </ligand>
</feature>
<dbReference type="InterPro" id="IPR000719">
    <property type="entry name" value="Prot_kinase_dom"/>
</dbReference>
<keyword evidence="4" id="KW-0732">Signal</keyword>
<dbReference type="EMBL" id="JBFOLJ010000001">
    <property type="protein sequence ID" value="KAL2556216.1"/>
    <property type="molecule type" value="Genomic_DNA"/>
</dbReference>
<comment type="subcellular location">
    <subcellularLocation>
        <location evidence="1">Membrane</location>
        <topology evidence="1">Single-pass type I membrane protein</topology>
    </subcellularLocation>
</comment>
<reference evidence="12" key="1">
    <citation type="submission" date="2024-07" db="EMBL/GenBank/DDBJ databases">
        <title>Two chromosome-level genome assemblies of Korean endemic species Abeliophyllum distichum and Forsythia ovata (Oleaceae).</title>
        <authorList>
            <person name="Jang H."/>
        </authorList>
    </citation>
    <scope>NUCLEOTIDE SEQUENCE [LARGE SCALE GENOMIC DNA]</scope>
</reference>
<dbReference type="InterPro" id="IPR017441">
    <property type="entry name" value="Protein_kinase_ATP_BS"/>
</dbReference>
<keyword evidence="8" id="KW-0067">ATP-binding</keyword>
<evidence type="ECO:0000256" key="6">
    <source>
        <dbReference type="ARBA" id="ARBA00023136"/>
    </source>
</evidence>
<evidence type="ECO:0000256" key="7">
    <source>
        <dbReference type="ARBA" id="ARBA00023180"/>
    </source>
</evidence>
<dbReference type="GO" id="GO:0004674">
    <property type="term" value="F:protein serine/threonine kinase activity"/>
    <property type="evidence" value="ECO:0007669"/>
    <property type="project" value="UniProtKB-KW"/>
</dbReference>
<evidence type="ECO:0000313" key="11">
    <source>
        <dbReference type="EMBL" id="KAL2556216.1"/>
    </source>
</evidence>
<dbReference type="InterPro" id="IPR011009">
    <property type="entry name" value="Kinase-like_dom_sf"/>
</dbReference>
<evidence type="ECO:0000256" key="9">
    <source>
        <dbReference type="SAM" id="Phobius"/>
    </source>
</evidence>
<dbReference type="Proteomes" id="UP001604277">
    <property type="component" value="Unassembled WGS sequence"/>
</dbReference>
<keyword evidence="7" id="KW-0325">Glycoprotein</keyword>
<evidence type="ECO:0000256" key="4">
    <source>
        <dbReference type="ARBA" id="ARBA00022729"/>
    </source>
</evidence>